<dbReference type="InterPro" id="IPR002197">
    <property type="entry name" value="HTH_Fis"/>
</dbReference>
<feature type="domain" description="DNA binding HTH" evidence="1">
    <location>
        <begin position="6"/>
        <end position="46"/>
    </location>
</feature>
<dbReference type="Gene3D" id="1.10.10.60">
    <property type="entry name" value="Homeodomain-like"/>
    <property type="match status" value="1"/>
</dbReference>
<feature type="non-terminal residue" evidence="2">
    <location>
        <position position="1"/>
    </location>
</feature>
<dbReference type="Proteomes" id="UP000263489">
    <property type="component" value="Unassembled WGS sequence"/>
</dbReference>
<evidence type="ECO:0000259" key="1">
    <source>
        <dbReference type="Pfam" id="PF02954"/>
    </source>
</evidence>
<dbReference type="PRINTS" id="PR01590">
    <property type="entry name" value="HTHFIS"/>
</dbReference>
<reference evidence="2 3" key="1">
    <citation type="journal article" date="2018" name="Nat. Biotechnol.">
        <title>A standardized bacterial taxonomy based on genome phylogeny substantially revises the tree of life.</title>
        <authorList>
            <person name="Parks D.H."/>
            <person name="Chuvochina M."/>
            <person name="Waite D.W."/>
            <person name="Rinke C."/>
            <person name="Skarshewski A."/>
            <person name="Chaumeil P.A."/>
            <person name="Hugenholtz P."/>
        </authorList>
    </citation>
    <scope>NUCLEOTIDE SEQUENCE [LARGE SCALE GENOMIC DNA]</scope>
    <source>
        <strain evidence="2">UBA9380</strain>
    </source>
</reference>
<proteinExistence type="predicted"/>
<dbReference type="InterPro" id="IPR009057">
    <property type="entry name" value="Homeodomain-like_sf"/>
</dbReference>
<dbReference type="AlphaFoldDB" id="A0A352IW23"/>
<name>A0A352IW23_9GAMM</name>
<dbReference type="GO" id="GO:0043565">
    <property type="term" value="F:sequence-specific DNA binding"/>
    <property type="evidence" value="ECO:0007669"/>
    <property type="project" value="InterPro"/>
</dbReference>
<accession>A0A352IW23</accession>
<dbReference type="EMBL" id="DNNA01000245">
    <property type="protein sequence ID" value="HBC35656.1"/>
    <property type="molecule type" value="Genomic_DNA"/>
</dbReference>
<dbReference type="SUPFAM" id="SSF46689">
    <property type="entry name" value="Homeodomain-like"/>
    <property type="match status" value="1"/>
</dbReference>
<evidence type="ECO:0000313" key="3">
    <source>
        <dbReference type="Proteomes" id="UP000263489"/>
    </source>
</evidence>
<sequence>INSGISLEEVEETLMRQAMEQANQNVSGAARILGLTRPALAYRLKKTGILAES</sequence>
<comment type="caution">
    <text evidence="2">The sequence shown here is derived from an EMBL/GenBank/DDBJ whole genome shotgun (WGS) entry which is preliminary data.</text>
</comment>
<dbReference type="Pfam" id="PF02954">
    <property type="entry name" value="HTH_8"/>
    <property type="match status" value="1"/>
</dbReference>
<organism evidence="2 3">
    <name type="scientific">Marinobacter adhaerens</name>
    <dbReference type="NCBI Taxonomy" id="1033846"/>
    <lineage>
        <taxon>Bacteria</taxon>
        <taxon>Pseudomonadati</taxon>
        <taxon>Pseudomonadota</taxon>
        <taxon>Gammaproteobacteria</taxon>
        <taxon>Pseudomonadales</taxon>
        <taxon>Marinobacteraceae</taxon>
        <taxon>Marinobacter</taxon>
    </lineage>
</organism>
<protein>
    <recommendedName>
        <fullName evidence="1">DNA binding HTH domain-containing protein</fullName>
    </recommendedName>
</protein>
<evidence type="ECO:0000313" key="2">
    <source>
        <dbReference type="EMBL" id="HBC35656.1"/>
    </source>
</evidence>
<gene>
    <name evidence="2" type="ORF">DC045_15390</name>
</gene>